<comment type="caution">
    <text evidence="2">The sequence shown here is derived from an EMBL/GenBank/DDBJ whole genome shotgun (WGS) entry which is preliminary data.</text>
</comment>
<proteinExistence type="predicted"/>
<dbReference type="SUPFAM" id="SSF52833">
    <property type="entry name" value="Thioredoxin-like"/>
    <property type="match status" value="1"/>
</dbReference>
<gene>
    <name evidence="2" type="ORF">GCM10022214_25360</name>
</gene>
<keyword evidence="1" id="KW-1133">Transmembrane helix</keyword>
<evidence type="ECO:0000256" key="1">
    <source>
        <dbReference type="SAM" id="Phobius"/>
    </source>
</evidence>
<name>A0ABP7VKD4_9ACTN</name>
<evidence type="ECO:0000313" key="3">
    <source>
        <dbReference type="Proteomes" id="UP001500683"/>
    </source>
</evidence>
<keyword evidence="3" id="KW-1185">Reference proteome</keyword>
<accession>A0ABP7VKD4</accession>
<protein>
    <recommendedName>
        <fullName evidence="4">TlpA family protein disulfide reductase</fullName>
    </recommendedName>
</protein>
<organism evidence="2 3">
    <name type="scientific">Actinomadura miaoliensis</name>
    <dbReference type="NCBI Taxonomy" id="430685"/>
    <lineage>
        <taxon>Bacteria</taxon>
        <taxon>Bacillati</taxon>
        <taxon>Actinomycetota</taxon>
        <taxon>Actinomycetes</taxon>
        <taxon>Streptosporangiales</taxon>
        <taxon>Thermomonosporaceae</taxon>
        <taxon>Actinomadura</taxon>
    </lineage>
</organism>
<dbReference type="EMBL" id="BAAAZG010000015">
    <property type="protein sequence ID" value="GAA4069185.1"/>
    <property type="molecule type" value="Genomic_DNA"/>
</dbReference>
<dbReference type="InterPro" id="IPR036249">
    <property type="entry name" value="Thioredoxin-like_sf"/>
</dbReference>
<keyword evidence="1" id="KW-0472">Membrane</keyword>
<evidence type="ECO:0000313" key="2">
    <source>
        <dbReference type="EMBL" id="GAA4069185.1"/>
    </source>
</evidence>
<evidence type="ECO:0008006" key="4">
    <source>
        <dbReference type="Google" id="ProtNLM"/>
    </source>
</evidence>
<reference evidence="3" key="1">
    <citation type="journal article" date="2019" name="Int. J. Syst. Evol. Microbiol.">
        <title>The Global Catalogue of Microorganisms (GCM) 10K type strain sequencing project: providing services to taxonomists for standard genome sequencing and annotation.</title>
        <authorList>
            <consortium name="The Broad Institute Genomics Platform"/>
            <consortium name="The Broad Institute Genome Sequencing Center for Infectious Disease"/>
            <person name="Wu L."/>
            <person name="Ma J."/>
        </authorList>
    </citation>
    <scope>NUCLEOTIDE SEQUENCE [LARGE SCALE GENOMIC DNA]</scope>
    <source>
        <strain evidence="3">JCM 16702</strain>
    </source>
</reference>
<sequence>MSYATAAVTTVGALCLVNMVLLLAVIRRLGEHTRLLANGRPRGPAAEPAPLDVAPGTRVGEFEVTDADGGQVTRDGLSGTTLVGFLAPGCPLCEDSVPEFLARAQAAPGGRDQVLAVVLGASAGVGELCERLAPVARVLTEREEGGPLVRAFGVGALPAYGVLRDDVMVASYALPERIPDLASA</sequence>
<keyword evidence="1" id="KW-0812">Transmembrane</keyword>
<dbReference type="Proteomes" id="UP001500683">
    <property type="component" value="Unassembled WGS sequence"/>
</dbReference>
<dbReference type="RefSeq" id="WP_344945601.1">
    <property type="nucleotide sequence ID" value="NZ_BAAAZG010000015.1"/>
</dbReference>
<feature type="transmembrane region" description="Helical" evidence="1">
    <location>
        <begin position="6"/>
        <end position="26"/>
    </location>
</feature>
<dbReference type="Gene3D" id="3.40.30.10">
    <property type="entry name" value="Glutaredoxin"/>
    <property type="match status" value="1"/>
</dbReference>